<reference evidence="1 2" key="1">
    <citation type="journal article" date="2019" name="Commun. Biol.">
        <title>The bagworm genome reveals a unique fibroin gene that provides high tensile strength.</title>
        <authorList>
            <person name="Kono N."/>
            <person name="Nakamura H."/>
            <person name="Ohtoshi R."/>
            <person name="Tomita M."/>
            <person name="Numata K."/>
            <person name="Arakawa K."/>
        </authorList>
    </citation>
    <scope>NUCLEOTIDE SEQUENCE [LARGE SCALE GENOMIC DNA]</scope>
</reference>
<evidence type="ECO:0000313" key="1">
    <source>
        <dbReference type="EMBL" id="GBP36583.1"/>
    </source>
</evidence>
<evidence type="ECO:0000313" key="2">
    <source>
        <dbReference type="Proteomes" id="UP000299102"/>
    </source>
</evidence>
<organism evidence="1 2">
    <name type="scientific">Eumeta variegata</name>
    <name type="common">Bagworm moth</name>
    <name type="synonym">Eumeta japonica</name>
    <dbReference type="NCBI Taxonomy" id="151549"/>
    <lineage>
        <taxon>Eukaryota</taxon>
        <taxon>Metazoa</taxon>
        <taxon>Ecdysozoa</taxon>
        <taxon>Arthropoda</taxon>
        <taxon>Hexapoda</taxon>
        <taxon>Insecta</taxon>
        <taxon>Pterygota</taxon>
        <taxon>Neoptera</taxon>
        <taxon>Endopterygota</taxon>
        <taxon>Lepidoptera</taxon>
        <taxon>Glossata</taxon>
        <taxon>Ditrysia</taxon>
        <taxon>Tineoidea</taxon>
        <taxon>Psychidae</taxon>
        <taxon>Oiketicinae</taxon>
        <taxon>Eumeta</taxon>
    </lineage>
</organism>
<gene>
    <name evidence="1" type="ORF">EVAR_34326_1</name>
</gene>
<proteinExistence type="predicted"/>
<comment type="caution">
    <text evidence="1">The sequence shown here is derived from an EMBL/GenBank/DDBJ whole genome shotgun (WGS) entry which is preliminary data.</text>
</comment>
<protein>
    <submittedName>
        <fullName evidence="1">Uncharacterized protein</fullName>
    </submittedName>
</protein>
<dbReference type="EMBL" id="BGZK01000320">
    <property type="protein sequence ID" value="GBP36583.1"/>
    <property type="molecule type" value="Genomic_DNA"/>
</dbReference>
<sequence length="110" mass="12281">MRDPGLLVTSSGPRLHRIVGPLIGYPHTISGLRSSPKKSFFLHPITSLNDEQARVLSVRTPRKLSEETIFSDFRYERQCRTGHIVEVAFAGRASACAGAYRTYPQLITHS</sequence>
<name>A0A4C1VD72_EUMVA</name>
<accession>A0A4C1VD72</accession>
<dbReference type="Proteomes" id="UP000299102">
    <property type="component" value="Unassembled WGS sequence"/>
</dbReference>
<keyword evidence="2" id="KW-1185">Reference proteome</keyword>
<dbReference type="AlphaFoldDB" id="A0A4C1VD72"/>